<keyword evidence="1" id="KW-0489">Methyltransferase</keyword>
<sequence length="215" mass="23579">MPESEKDVLRRRLANYPREALEFFRNGFAATAGLDEKKRSEVLAQLIERFKSGGRRIDGEEIAELAGLSKRDADSVAGAYTIVIGLLSESKATPEDFIEAAKDVFVPPEYADVAIWMARSVCADRDAITSVVERTALTSAVLPSLMLFNTAIDLRLRIVDGKVQAAAPVVLVHLDTDGEGQEIWFQMASADVQMVIKRLNKALDDMKIAEKLGPA</sequence>
<keyword evidence="2" id="KW-1185">Reference proteome</keyword>
<keyword evidence="1" id="KW-0808">Transferase</keyword>
<proteinExistence type="predicted"/>
<dbReference type="EMBL" id="AP012279">
    <property type="protein sequence ID" value="BAL77072.1"/>
    <property type="molecule type" value="Genomic_DNA"/>
</dbReference>
<dbReference type="Proteomes" id="UP000007886">
    <property type="component" value="Chromosome"/>
</dbReference>
<dbReference type="GO" id="GO:0032259">
    <property type="term" value="P:methylation"/>
    <property type="evidence" value="ECO:0007669"/>
    <property type="project" value="UniProtKB-KW"/>
</dbReference>
<gene>
    <name evidence="1" type="ORF">S23_38770</name>
</gene>
<evidence type="ECO:0000313" key="2">
    <source>
        <dbReference type="Proteomes" id="UP000007886"/>
    </source>
</evidence>
<dbReference type="GO" id="GO:0008168">
    <property type="term" value="F:methyltransferase activity"/>
    <property type="evidence" value="ECO:0007669"/>
    <property type="project" value="UniProtKB-KW"/>
</dbReference>
<reference evidence="1 2" key="1">
    <citation type="journal article" date="2012" name="Microbes Environ.">
        <title>Complete genome sequence of Bradyrhizobium sp. S23321: insights into symbiosis evolution in soil oligotrophs.</title>
        <authorList>
            <person name="Okubo T."/>
            <person name="Tsukui T."/>
            <person name="Maita H."/>
            <person name="Okamoto S."/>
            <person name="Oshima K."/>
            <person name="Fujisawa T."/>
            <person name="Saito A."/>
            <person name="Futamata H."/>
            <person name="Hattori R."/>
            <person name="Shimomura Y."/>
            <person name="Haruta S."/>
            <person name="Morimoto S."/>
            <person name="Wang Y."/>
            <person name="Sakai Y."/>
            <person name="Hattori M."/>
            <person name="Aizawa S."/>
            <person name="Nagashima K.V.P."/>
            <person name="Masuda S."/>
            <person name="Hattori T."/>
            <person name="Yamashita A."/>
            <person name="Bao Z."/>
            <person name="Hayatsu M."/>
            <person name="Kajiya-Kanegae H."/>
            <person name="Yoshinaga I."/>
            <person name="Sakamoto K."/>
            <person name="Toyota K."/>
            <person name="Nakao M."/>
            <person name="Kohara M."/>
            <person name="Anda M."/>
            <person name="Niwa R."/>
            <person name="Jung-Hwan P."/>
            <person name="Sameshima-Saito R."/>
            <person name="Tokuda S."/>
            <person name="Yamamoto S."/>
            <person name="Yamamoto S."/>
            <person name="Yokoyama T."/>
            <person name="Akutsu T."/>
            <person name="Nakamura Y."/>
            <person name="Nakahira-Yanaka Y."/>
            <person name="Takada Hoshino Y."/>
            <person name="Hirakawa H."/>
            <person name="Mitsui H."/>
            <person name="Terasawa K."/>
            <person name="Itakura M."/>
            <person name="Sato S."/>
            <person name="Ikeda-Ohtsubo W."/>
            <person name="Sakakura N."/>
            <person name="Kaminuma E."/>
            <person name="Minamisawa K."/>
        </authorList>
    </citation>
    <scope>NUCLEOTIDE SEQUENCE [LARGE SCALE GENOMIC DNA]</scope>
    <source>
        <strain evidence="1 2">S23321</strain>
    </source>
</reference>
<dbReference type="KEGG" id="brs:S23_38770"/>
<evidence type="ECO:0000313" key="1">
    <source>
        <dbReference type="EMBL" id="BAL77072.1"/>
    </source>
</evidence>
<dbReference type="AlphaFoldDB" id="A0AAI8MER5"/>
<accession>A0AAI8MER5</accession>
<protein>
    <submittedName>
        <fullName evidence="1">Methylase/helicase</fullName>
    </submittedName>
</protein>
<organism evidence="1 2">
    <name type="scientific">Bradyrhizobium cosmicum</name>
    <dbReference type="NCBI Taxonomy" id="1404864"/>
    <lineage>
        <taxon>Bacteria</taxon>
        <taxon>Pseudomonadati</taxon>
        <taxon>Pseudomonadota</taxon>
        <taxon>Alphaproteobacteria</taxon>
        <taxon>Hyphomicrobiales</taxon>
        <taxon>Nitrobacteraceae</taxon>
        <taxon>Bradyrhizobium</taxon>
    </lineage>
</organism>
<name>A0AAI8MER5_9BRAD</name>